<dbReference type="EMBL" id="JANAKD010000083">
    <property type="protein sequence ID" value="KAJ3497882.1"/>
    <property type="molecule type" value="Genomic_DNA"/>
</dbReference>
<protein>
    <submittedName>
        <fullName evidence="1">Uncharacterized protein</fullName>
    </submittedName>
</protein>
<name>A0ACC1R4U0_9HYPO</name>
<dbReference type="Proteomes" id="UP001148737">
    <property type="component" value="Unassembled WGS sequence"/>
</dbReference>
<evidence type="ECO:0000313" key="2">
    <source>
        <dbReference type="Proteomes" id="UP001148737"/>
    </source>
</evidence>
<accession>A0ACC1R4U0</accession>
<reference evidence="1" key="1">
    <citation type="submission" date="2022-07" db="EMBL/GenBank/DDBJ databases">
        <title>Genome Sequence of Lecanicillium saksenae.</title>
        <authorList>
            <person name="Buettner E."/>
        </authorList>
    </citation>
    <scope>NUCLEOTIDE SEQUENCE</scope>
    <source>
        <strain evidence="1">VT-O1</strain>
    </source>
</reference>
<keyword evidence="2" id="KW-1185">Reference proteome</keyword>
<organism evidence="1 2">
    <name type="scientific">Lecanicillium saksenae</name>
    <dbReference type="NCBI Taxonomy" id="468837"/>
    <lineage>
        <taxon>Eukaryota</taxon>
        <taxon>Fungi</taxon>
        <taxon>Dikarya</taxon>
        <taxon>Ascomycota</taxon>
        <taxon>Pezizomycotina</taxon>
        <taxon>Sordariomycetes</taxon>
        <taxon>Hypocreomycetidae</taxon>
        <taxon>Hypocreales</taxon>
        <taxon>Cordycipitaceae</taxon>
        <taxon>Lecanicillium</taxon>
    </lineage>
</organism>
<proteinExistence type="predicted"/>
<evidence type="ECO:0000313" key="1">
    <source>
        <dbReference type="EMBL" id="KAJ3497882.1"/>
    </source>
</evidence>
<comment type="caution">
    <text evidence="1">The sequence shown here is derived from an EMBL/GenBank/DDBJ whole genome shotgun (WGS) entry which is preliminary data.</text>
</comment>
<sequence>MSDTGDSQPEPPFLVRLFYNSGSLIHPDSFLNTRLLDSVNVYTWSSCTLQELVYELADARPNPFPSPSIGTRVVFQLVYPDLKGVSSVGGGRAKFAVKDLGSIVVGAGGPGAEDHEPLGKTGRTRGGEILTLQDAHFAAGDYISCAILPPLGDGSVAPAYDAMKSQEPPRQAIPEHPSAFGNHRNNYGQGSRSTYENDGPRFPRGDWRANNQWQQPSRGRGRGRGRGRW</sequence>
<gene>
    <name evidence="1" type="ORF">NLG97_g1556</name>
</gene>